<comment type="caution">
    <text evidence="1">The sequence shown here is derived from an EMBL/GenBank/DDBJ whole genome shotgun (WGS) entry which is preliminary data.</text>
</comment>
<organism evidence="1">
    <name type="scientific">marine sediment metagenome</name>
    <dbReference type="NCBI Taxonomy" id="412755"/>
    <lineage>
        <taxon>unclassified sequences</taxon>
        <taxon>metagenomes</taxon>
        <taxon>ecological metagenomes</taxon>
    </lineage>
</organism>
<accession>A0A0F9B2J1</accession>
<feature type="non-terminal residue" evidence="1">
    <location>
        <position position="99"/>
    </location>
</feature>
<dbReference type="AlphaFoldDB" id="A0A0F9B2J1"/>
<proteinExistence type="predicted"/>
<reference evidence="1" key="1">
    <citation type="journal article" date="2015" name="Nature">
        <title>Complex archaea that bridge the gap between prokaryotes and eukaryotes.</title>
        <authorList>
            <person name="Spang A."/>
            <person name="Saw J.H."/>
            <person name="Jorgensen S.L."/>
            <person name="Zaremba-Niedzwiedzka K."/>
            <person name="Martijn J."/>
            <person name="Lind A.E."/>
            <person name="van Eijk R."/>
            <person name="Schleper C."/>
            <person name="Guy L."/>
            <person name="Ettema T.J."/>
        </authorList>
    </citation>
    <scope>NUCLEOTIDE SEQUENCE</scope>
</reference>
<evidence type="ECO:0000313" key="1">
    <source>
        <dbReference type="EMBL" id="KKK84829.1"/>
    </source>
</evidence>
<name>A0A0F9B2J1_9ZZZZ</name>
<evidence type="ECO:0008006" key="2">
    <source>
        <dbReference type="Google" id="ProtNLM"/>
    </source>
</evidence>
<dbReference type="EMBL" id="LAZR01051588">
    <property type="protein sequence ID" value="KKK84829.1"/>
    <property type="molecule type" value="Genomic_DNA"/>
</dbReference>
<sequence>MPQTFDPYHTWLGIPPQRQPPNHYDLLGIPLFEDKVETIEHAADRQMAHLHSLQTGKRAKLSQQLLNEVAEARVCLLNVQEKAAYDQRLREELQKAEKS</sequence>
<dbReference type="Gene3D" id="1.10.287.110">
    <property type="entry name" value="DnaJ domain"/>
    <property type="match status" value="1"/>
</dbReference>
<gene>
    <name evidence="1" type="ORF">LCGC14_2779390</name>
</gene>
<protein>
    <recommendedName>
        <fullName evidence="2">J domain-containing protein</fullName>
    </recommendedName>
</protein>
<dbReference type="InterPro" id="IPR036869">
    <property type="entry name" value="J_dom_sf"/>
</dbReference>